<comment type="caution">
    <text evidence="1">The sequence shown here is derived from an EMBL/GenBank/DDBJ whole genome shotgun (WGS) entry which is preliminary data.</text>
</comment>
<accession>A0ACB9KSP6</accession>
<proteinExistence type="predicted"/>
<evidence type="ECO:0000313" key="2">
    <source>
        <dbReference type="Proteomes" id="UP000828941"/>
    </source>
</evidence>
<dbReference type="Proteomes" id="UP000828941">
    <property type="component" value="Chromosome 13"/>
</dbReference>
<gene>
    <name evidence="1" type="ORF">L6164_033476</name>
</gene>
<evidence type="ECO:0000313" key="1">
    <source>
        <dbReference type="EMBL" id="KAI4300058.1"/>
    </source>
</evidence>
<protein>
    <submittedName>
        <fullName evidence="1">Uncharacterized protein</fullName>
    </submittedName>
</protein>
<name>A0ACB9KSP6_BAUVA</name>
<reference evidence="1 2" key="1">
    <citation type="journal article" date="2022" name="DNA Res.">
        <title>Chromosomal-level genome assembly of the orchid tree Bauhinia variegata (Leguminosae; Cercidoideae) supports the allotetraploid origin hypothesis of Bauhinia.</title>
        <authorList>
            <person name="Zhong Y."/>
            <person name="Chen Y."/>
            <person name="Zheng D."/>
            <person name="Pang J."/>
            <person name="Liu Y."/>
            <person name="Luo S."/>
            <person name="Meng S."/>
            <person name="Qian L."/>
            <person name="Wei D."/>
            <person name="Dai S."/>
            <person name="Zhou R."/>
        </authorList>
    </citation>
    <scope>NUCLEOTIDE SEQUENCE [LARGE SCALE GENOMIC DNA]</scope>
    <source>
        <strain evidence="1">BV-YZ2020</strain>
    </source>
</reference>
<sequence>MEKQSSSMGFLLLEEVQFLEVNDDALSSQWEFVNVLDSEELGENDDDGDSVDGGFGSGEDSSISWSISPNNGPIEGIHYRILDPDDVDVKEHRGVVDYGNVEPEPHLDDVDEEKPGCQFDDGDADGYRGGKIDDDEEEDDDYSGYDLDDELVPWSVGSKFGRQRMRKLGKRVCSKMNNSKKSPFMFVRPGCVRGKHGLGLKHNF</sequence>
<organism evidence="1 2">
    <name type="scientific">Bauhinia variegata</name>
    <name type="common">Purple orchid tree</name>
    <name type="synonym">Phanera variegata</name>
    <dbReference type="NCBI Taxonomy" id="167791"/>
    <lineage>
        <taxon>Eukaryota</taxon>
        <taxon>Viridiplantae</taxon>
        <taxon>Streptophyta</taxon>
        <taxon>Embryophyta</taxon>
        <taxon>Tracheophyta</taxon>
        <taxon>Spermatophyta</taxon>
        <taxon>Magnoliopsida</taxon>
        <taxon>eudicotyledons</taxon>
        <taxon>Gunneridae</taxon>
        <taxon>Pentapetalae</taxon>
        <taxon>rosids</taxon>
        <taxon>fabids</taxon>
        <taxon>Fabales</taxon>
        <taxon>Fabaceae</taxon>
        <taxon>Cercidoideae</taxon>
        <taxon>Cercideae</taxon>
        <taxon>Bauhiniinae</taxon>
        <taxon>Bauhinia</taxon>
    </lineage>
</organism>
<dbReference type="EMBL" id="CM039438">
    <property type="protein sequence ID" value="KAI4300058.1"/>
    <property type="molecule type" value="Genomic_DNA"/>
</dbReference>
<keyword evidence="2" id="KW-1185">Reference proteome</keyword>